<name>A0A160TNM7_9ZZZZ</name>
<dbReference type="Gene3D" id="3.30.1360.130">
    <property type="entry name" value="Dipeptide transport protein"/>
    <property type="match status" value="1"/>
</dbReference>
<dbReference type="InterPro" id="IPR036177">
    <property type="entry name" value="Peptidase_M55_sf"/>
</dbReference>
<proteinExistence type="predicted"/>
<protein>
    <submittedName>
        <fullName evidence="1">D-aminopeptidase dipeptide-binding protein DppA</fullName>
        <ecNumber evidence="1">3.4.11.-</ecNumber>
    </submittedName>
</protein>
<keyword evidence="1" id="KW-0645">Protease</keyword>
<organism evidence="1">
    <name type="scientific">hydrothermal vent metagenome</name>
    <dbReference type="NCBI Taxonomy" id="652676"/>
    <lineage>
        <taxon>unclassified sequences</taxon>
        <taxon>metagenomes</taxon>
        <taxon>ecological metagenomes</taxon>
    </lineage>
</organism>
<dbReference type="EC" id="3.4.11.-" evidence="1"/>
<dbReference type="AlphaFoldDB" id="A0A160TNM7"/>
<dbReference type="Pfam" id="PF04951">
    <property type="entry name" value="Peptidase_M55"/>
    <property type="match status" value="1"/>
</dbReference>
<dbReference type="PIRSF" id="PIRSF015853">
    <property type="entry name" value="Pep_DppA"/>
    <property type="match status" value="1"/>
</dbReference>
<dbReference type="CDD" id="cd08770">
    <property type="entry name" value="DAP_dppA_3"/>
    <property type="match status" value="1"/>
</dbReference>
<evidence type="ECO:0000313" key="1">
    <source>
        <dbReference type="EMBL" id="CUS49989.1"/>
    </source>
</evidence>
<keyword evidence="1" id="KW-0031">Aminopeptidase</keyword>
<dbReference type="SUPFAM" id="SSF63992">
    <property type="entry name" value="Dipeptide transport protein"/>
    <property type="match status" value="1"/>
</dbReference>
<dbReference type="EMBL" id="CZRL01000008">
    <property type="protein sequence ID" value="CUS49989.1"/>
    <property type="molecule type" value="Genomic_DNA"/>
</dbReference>
<dbReference type="GO" id="GO:0004177">
    <property type="term" value="F:aminopeptidase activity"/>
    <property type="evidence" value="ECO:0007669"/>
    <property type="project" value="UniProtKB-KW"/>
</dbReference>
<reference evidence="1" key="1">
    <citation type="submission" date="2015-10" db="EMBL/GenBank/DDBJ databases">
        <authorList>
            <person name="Gilbert D.G."/>
        </authorList>
    </citation>
    <scope>NUCLEOTIDE SEQUENCE</scope>
</reference>
<dbReference type="InterPro" id="IPR007035">
    <property type="entry name" value="Peptidase_M55"/>
</dbReference>
<keyword evidence="1" id="KW-0378">Hydrolase</keyword>
<gene>
    <name evidence="1" type="ORF">MGWOODY_XGa3026</name>
</gene>
<sequence>MANKVYVSADIEGVTGIAHWDEASRDHPAYREFQERMTAETAAACQAAMTAGATEIVVKDAHGSGRNILAEQLPAPARLIRGWSGHPYSMVQELDATFDALILVGYHSAAGSSGHPLAHTFRGTIHHIELNGEQLSEFRVNSLTARHEGVPTIFLSGDETLCAEASVTEPDIVTVATHRGVGHSTIGLHPTDTRQQIRDGVQRALADVGNQPLQPMPDAFRLAIRYRNQLDAYSSSFYPGAWLADDVTVEFETKDWFEILRLLQFVK</sequence>
<dbReference type="InterPro" id="IPR027476">
    <property type="entry name" value="DppA_N"/>
</dbReference>
<accession>A0A160TNM7</accession>
<dbReference type="Gene3D" id="3.40.50.10780">
    <property type="entry name" value="Dipeptide transport protein"/>
    <property type="match status" value="1"/>
</dbReference>